<evidence type="ECO:0000313" key="3">
    <source>
        <dbReference type="Proteomes" id="UP001266305"/>
    </source>
</evidence>
<reference evidence="2 3" key="1">
    <citation type="submission" date="2023-05" db="EMBL/GenBank/DDBJ databases">
        <title>B98-5 Cell Line De Novo Hybrid Assembly: An Optical Mapping Approach.</title>
        <authorList>
            <person name="Kananen K."/>
            <person name="Auerbach J.A."/>
            <person name="Kautto E."/>
            <person name="Blachly J.S."/>
        </authorList>
    </citation>
    <scope>NUCLEOTIDE SEQUENCE [LARGE SCALE GENOMIC DNA]</scope>
    <source>
        <strain evidence="2">B95-8</strain>
        <tissue evidence="2">Cell line</tissue>
    </source>
</reference>
<gene>
    <name evidence="2" type="ORF">P7K49_034573</name>
</gene>
<evidence type="ECO:0000256" key="1">
    <source>
        <dbReference type="SAM" id="MobiDB-lite"/>
    </source>
</evidence>
<sequence length="131" mass="15233">MMGLSSLPLFSKAFLGSGAGIPVGSASWGPSEPGAPFPSQDWWQYQPPWFYCLPWSQVSEAPASQFIVSSVPGQMLMPCLCRERERREKEREEWERQYSRQSRSPSPRYSREYSSSRRRSRSRSRSPHYRH</sequence>
<name>A0ABQ9TV32_SAGOE</name>
<organism evidence="2 3">
    <name type="scientific">Saguinus oedipus</name>
    <name type="common">Cotton-top tamarin</name>
    <name type="synonym">Oedipomidas oedipus</name>
    <dbReference type="NCBI Taxonomy" id="9490"/>
    <lineage>
        <taxon>Eukaryota</taxon>
        <taxon>Metazoa</taxon>
        <taxon>Chordata</taxon>
        <taxon>Craniata</taxon>
        <taxon>Vertebrata</taxon>
        <taxon>Euteleostomi</taxon>
        <taxon>Mammalia</taxon>
        <taxon>Eutheria</taxon>
        <taxon>Euarchontoglires</taxon>
        <taxon>Primates</taxon>
        <taxon>Haplorrhini</taxon>
        <taxon>Platyrrhini</taxon>
        <taxon>Cebidae</taxon>
        <taxon>Callitrichinae</taxon>
        <taxon>Saguinus</taxon>
    </lineage>
</organism>
<evidence type="ECO:0000313" key="2">
    <source>
        <dbReference type="EMBL" id="KAK2088666.1"/>
    </source>
</evidence>
<feature type="compositionally biased region" description="Basic and acidic residues" evidence="1">
    <location>
        <begin position="89"/>
        <end position="98"/>
    </location>
</feature>
<feature type="region of interest" description="Disordered" evidence="1">
    <location>
        <begin position="89"/>
        <end position="131"/>
    </location>
</feature>
<comment type="caution">
    <text evidence="2">The sequence shown here is derived from an EMBL/GenBank/DDBJ whole genome shotgun (WGS) entry which is preliminary data.</text>
</comment>
<dbReference type="Proteomes" id="UP001266305">
    <property type="component" value="Unassembled WGS sequence"/>
</dbReference>
<feature type="compositionally biased region" description="Basic residues" evidence="1">
    <location>
        <begin position="116"/>
        <end position="131"/>
    </location>
</feature>
<protein>
    <submittedName>
        <fullName evidence="2">Uncharacterized protein</fullName>
    </submittedName>
</protein>
<feature type="compositionally biased region" description="Low complexity" evidence="1">
    <location>
        <begin position="99"/>
        <end position="108"/>
    </location>
</feature>
<keyword evidence="3" id="KW-1185">Reference proteome</keyword>
<accession>A0ABQ9TV32</accession>
<dbReference type="EMBL" id="JASSZA010000019">
    <property type="protein sequence ID" value="KAK2088666.1"/>
    <property type="molecule type" value="Genomic_DNA"/>
</dbReference>
<proteinExistence type="predicted"/>